<dbReference type="EMBL" id="CAJVPS010017827">
    <property type="protein sequence ID" value="CAG8695240.1"/>
    <property type="molecule type" value="Genomic_DNA"/>
</dbReference>
<feature type="compositionally biased region" description="Low complexity" evidence="1">
    <location>
        <begin position="145"/>
        <end position="177"/>
    </location>
</feature>
<dbReference type="AlphaFoldDB" id="A0A9N9EZW0"/>
<protein>
    <submittedName>
        <fullName evidence="2">3828_t:CDS:1</fullName>
    </submittedName>
</protein>
<name>A0A9N9EZW0_9GLOM</name>
<evidence type="ECO:0000256" key="1">
    <source>
        <dbReference type="SAM" id="MobiDB-lite"/>
    </source>
</evidence>
<feature type="compositionally biased region" description="Polar residues" evidence="1">
    <location>
        <begin position="15"/>
        <end position="32"/>
    </location>
</feature>
<comment type="caution">
    <text evidence="2">The sequence shown here is derived from an EMBL/GenBank/DDBJ whole genome shotgun (WGS) entry which is preliminary data.</text>
</comment>
<proteinExistence type="predicted"/>
<evidence type="ECO:0000313" key="2">
    <source>
        <dbReference type="EMBL" id="CAG8695240.1"/>
    </source>
</evidence>
<evidence type="ECO:0000313" key="3">
    <source>
        <dbReference type="Proteomes" id="UP000789508"/>
    </source>
</evidence>
<dbReference type="Proteomes" id="UP000789508">
    <property type="component" value="Unassembled WGS sequence"/>
</dbReference>
<feature type="non-terminal residue" evidence="2">
    <location>
        <position position="210"/>
    </location>
</feature>
<gene>
    <name evidence="2" type="ORF">ALEPTO_LOCUS11361</name>
</gene>
<sequence>MKRSSINNRVKEITSKPTNNDTINSPTSTIKSKFSLPVRKSGPNISRPKSDTSISRQNDHVTFEPQLISNERTIEDKSTLHPYRSNTTPPYLGRSPSTPTLRNSNSSSNTDLPSIEDELFSSSSPPQLPPLLPTITFSSDLICESSPPSSRASSPIVSSSPITTPSVSPSNSSISSSDTTNDDETEAPLDITTFLAAPRLTQRVRLKSGR</sequence>
<feature type="region of interest" description="Disordered" evidence="1">
    <location>
        <begin position="1"/>
        <end position="194"/>
    </location>
</feature>
<feature type="compositionally biased region" description="Polar residues" evidence="1">
    <location>
        <begin position="84"/>
        <end position="112"/>
    </location>
</feature>
<keyword evidence="3" id="KW-1185">Reference proteome</keyword>
<accession>A0A9N9EZW0</accession>
<organism evidence="2 3">
    <name type="scientific">Ambispora leptoticha</name>
    <dbReference type="NCBI Taxonomy" id="144679"/>
    <lineage>
        <taxon>Eukaryota</taxon>
        <taxon>Fungi</taxon>
        <taxon>Fungi incertae sedis</taxon>
        <taxon>Mucoromycota</taxon>
        <taxon>Glomeromycotina</taxon>
        <taxon>Glomeromycetes</taxon>
        <taxon>Archaeosporales</taxon>
        <taxon>Ambisporaceae</taxon>
        <taxon>Ambispora</taxon>
    </lineage>
</organism>
<reference evidence="2" key="1">
    <citation type="submission" date="2021-06" db="EMBL/GenBank/DDBJ databases">
        <authorList>
            <person name="Kallberg Y."/>
            <person name="Tangrot J."/>
            <person name="Rosling A."/>
        </authorList>
    </citation>
    <scope>NUCLEOTIDE SEQUENCE</scope>
    <source>
        <strain evidence="2">FL130A</strain>
    </source>
</reference>